<evidence type="ECO:0000256" key="1">
    <source>
        <dbReference type="ARBA" id="ARBA00009275"/>
    </source>
</evidence>
<dbReference type="InterPro" id="IPR018228">
    <property type="entry name" value="DNase_TatD-rel_CS"/>
</dbReference>
<sequence length="256" mass="28666">MYIDSHCHLDFPDLAANIDSVLASMHQHQVDKALVVSVCLEDWPGLIQLVEAHDALYASVGVHPGYDTVPEPTFDDLFERARHPKVIAIGETGLDYFRLEEPLDWQRRRFALHLEVSKQSGLPSIIHTRNAYADTLAIMREADSTVGGVMHCFSEDWDAAKQALDLGFYISLSGIVTFKSAHQVHEVAQKVPLDRLLIETDSPYLAPVPYRGKTNQPAWVVHVAERIAQLKGLTAAQVAQASMHNFYQLFTKTHTL</sequence>
<dbReference type="GO" id="GO:0004536">
    <property type="term" value="F:DNA nuclease activity"/>
    <property type="evidence" value="ECO:0007669"/>
    <property type="project" value="InterPro"/>
</dbReference>
<feature type="binding site" evidence="4">
    <location>
        <position position="127"/>
    </location>
    <ligand>
        <name>a divalent metal cation</name>
        <dbReference type="ChEBI" id="CHEBI:60240"/>
        <label>2</label>
    </ligand>
</feature>
<dbReference type="CDD" id="cd01310">
    <property type="entry name" value="TatD_DNAse"/>
    <property type="match status" value="1"/>
</dbReference>
<dbReference type="Proteomes" id="UP000189369">
    <property type="component" value="Chromosome"/>
</dbReference>
<evidence type="ECO:0000313" key="5">
    <source>
        <dbReference type="EMBL" id="AQS52277.1"/>
    </source>
</evidence>
<dbReference type="GO" id="GO:0016788">
    <property type="term" value="F:hydrolase activity, acting on ester bonds"/>
    <property type="evidence" value="ECO:0007669"/>
    <property type="project" value="InterPro"/>
</dbReference>
<comment type="similarity">
    <text evidence="1">Belongs to the metallo-dependent hydrolases superfamily. TatD-type hydrolase family.</text>
</comment>
<proteinExistence type="inferred from homology"/>
<keyword evidence="2 4" id="KW-0479">Metal-binding</keyword>
<evidence type="ECO:0000256" key="4">
    <source>
        <dbReference type="PIRSR" id="PIRSR005902-1"/>
    </source>
</evidence>
<name>A0A1U9K2K4_9BURK</name>
<protein>
    <submittedName>
        <fullName evidence="5">DNAase</fullName>
    </submittedName>
</protein>
<dbReference type="PANTHER" id="PTHR46124">
    <property type="entry name" value="D-AMINOACYL-TRNA DEACYLASE"/>
    <property type="match status" value="1"/>
</dbReference>
<dbReference type="EMBL" id="CP019697">
    <property type="protein sequence ID" value="AQS52277.1"/>
    <property type="molecule type" value="Genomic_DNA"/>
</dbReference>
<dbReference type="InterPro" id="IPR001130">
    <property type="entry name" value="TatD-like"/>
</dbReference>
<dbReference type="PIRSF" id="PIRSF005902">
    <property type="entry name" value="DNase_TatD"/>
    <property type="match status" value="1"/>
</dbReference>
<keyword evidence="3" id="KW-0378">Hydrolase</keyword>
<dbReference type="PROSITE" id="PS01091">
    <property type="entry name" value="TATD_3"/>
    <property type="match status" value="1"/>
</dbReference>
<dbReference type="SUPFAM" id="SSF51556">
    <property type="entry name" value="Metallo-dependent hydrolases"/>
    <property type="match status" value="1"/>
</dbReference>
<dbReference type="GO" id="GO:0046872">
    <property type="term" value="F:metal ion binding"/>
    <property type="evidence" value="ECO:0007669"/>
    <property type="project" value="UniProtKB-KW"/>
</dbReference>
<feature type="binding site" evidence="4">
    <location>
        <position position="151"/>
    </location>
    <ligand>
        <name>a divalent metal cation</name>
        <dbReference type="ChEBI" id="CHEBI:60240"/>
        <label>2</label>
    </ligand>
</feature>
<feature type="binding site" evidence="4">
    <location>
        <position position="8"/>
    </location>
    <ligand>
        <name>a divalent metal cation</name>
        <dbReference type="ChEBI" id="CHEBI:60240"/>
        <label>1</label>
    </ligand>
</feature>
<evidence type="ECO:0000256" key="2">
    <source>
        <dbReference type="ARBA" id="ARBA00022723"/>
    </source>
</evidence>
<gene>
    <name evidence="5" type="ORF">PAEH1_01960</name>
</gene>
<dbReference type="PANTHER" id="PTHR46124:SF2">
    <property type="entry name" value="D-AMINOACYL-TRNA DEACYLASE"/>
    <property type="match status" value="1"/>
</dbReference>
<feature type="binding site" evidence="4">
    <location>
        <position position="91"/>
    </location>
    <ligand>
        <name>a divalent metal cation</name>
        <dbReference type="ChEBI" id="CHEBI:60240"/>
        <label>1</label>
    </ligand>
</feature>
<dbReference type="Pfam" id="PF01026">
    <property type="entry name" value="TatD_DNase"/>
    <property type="match status" value="1"/>
</dbReference>
<dbReference type="InterPro" id="IPR032466">
    <property type="entry name" value="Metal_Hydrolase"/>
</dbReference>
<reference evidence="5 6" key="1">
    <citation type="submission" date="2017-01" db="EMBL/GenBank/DDBJ databases">
        <title>Complete Genome Sequence of Paenalcaligenes hominis, Isolated from a paraplegic Patient with neurogenic bladder.</title>
        <authorList>
            <person name="Mukhopadhyay R."/>
            <person name="Joaquin J."/>
            <person name="Hogue R."/>
            <person name="Kilaru A."/>
            <person name="Jospin G."/>
            <person name="Mars K."/>
            <person name="Eisen J.A."/>
            <person name="Chaturvedi V."/>
        </authorList>
    </citation>
    <scope>NUCLEOTIDE SEQUENCE [LARGE SCALE GENOMIC DNA]</scope>
    <source>
        <strain evidence="5 6">15S00501</strain>
    </source>
</reference>
<dbReference type="AlphaFoldDB" id="A0A1U9K2K4"/>
<feature type="binding site" evidence="4">
    <location>
        <position position="201"/>
    </location>
    <ligand>
        <name>a divalent metal cation</name>
        <dbReference type="ChEBI" id="CHEBI:60240"/>
        <label>1</label>
    </ligand>
</feature>
<dbReference type="NCBIfam" id="TIGR00010">
    <property type="entry name" value="YchF/TatD family DNA exonuclease"/>
    <property type="match status" value="1"/>
</dbReference>
<dbReference type="Gene3D" id="3.20.20.140">
    <property type="entry name" value="Metal-dependent hydrolases"/>
    <property type="match status" value="1"/>
</dbReference>
<evidence type="ECO:0000313" key="6">
    <source>
        <dbReference type="Proteomes" id="UP000189369"/>
    </source>
</evidence>
<dbReference type="GO" id="GO:0005829">
    <property type="term" value="C:cytosol"/>
    <property type="evidence" value="ECO:0007669"/>
    <property type="project" value="TreeGrafter"/>
</dbReference>
<dbReference type="FunFam" id="3.20.20.140:FF:000005">
    <property type="entry name" value="TatD family hydrolase"/>
    <property type="match status" value="1"/>
</dbReference>
<accession>A0A1U9K2K4</accession>
<dbReference type="PROSITE" id="PS01137">
    <property type="entry name" value="TATD_1"/>
    <property type="match status" value="1"/>
</dbReference>
<dbReference type="STRING" id="643674.PAEH1_01960"/>
<organism evidence="5 6">
    <name type="scientific">Paenalcaligenes hominis</name>
    <dbReference type="NCBI Taxonomy" id="643674"/>
    <lineage>
        <taxon>Bacteria</taxon>
        <taxon>Pseudomonadati</taxon>
        <taxon>Pseudomonadota</taxon>
        <taxon>Betaproteobacteria</taxon>
        <taxon>Burkholderiales</taxon>
        <taxon>Alcaligenaceae</taxon>
        <taxon>Paenalcaligenes</taxon>
    </lineage>
</organism>
<dbReference type="KEGG" id="phn:PAEH1_01960"/>
<dbReference type="InterPro" id="IPR015991">
    <property type="entry name" value="TatD/YcfH-like"/>
</dbReference>
<feature type="binding site" evidence="4">
    <location>
        <position position="6"/>
    </location>
    <ligand>
        <name>a divalent metal cation</name>
        <dbReference type="ChEBI" id="CHEBI:60240"/>
        <label>1</label>
    </ligand>
</feature>
<evidence type="ECO:0000256" key="3">
    <source>
        <dbReference type="ARBA" id="ARBA00022801"/>
    </source>
</evidence>
<dbReference type="OrthoDB" id="9810005at2"/>